<evidence type="ECO:0000313" key="4">
    <source>
        <dbReference type="EMBL" id="KAE9275747.1"/>
    </source>
</evidence>
<evidence type="ECO:0000313" key="2">
    <source>
        <dbReference type="EMBL" id="KAE8967149.1"/>
    </source>
</evidence>
<feature type="region of interest" description="Disordered" evidence="1">
    <location>
        <begin position="1"/>
        <end position="20"/>
    </location>
</feature>
<reference evidence="5 7" key="1">
    <citation type="submission" date="2018-09" db="EMBL/GenBank/DDBJ databases">
        <title>Genomic investigation of the strawberry pathogen Phytophthora fragariae indicates pathogenicity is determined by transcriptional variation in three key races.</title>
        <authorList>
            <person name="Adams T.M."/>
            <person name="Armitage A.D."/>
            <person name="Sobczyk M.K."/>
            <person name="Bates H.J."/>
            <person name="Dunwell J.M."/>
            <person name="Nellist C.F."/>
            <person name="Harrison R.J."/>
        </authorList>
    </citation>
    <scope>NUCLEOTIDE SEQUENCE [LARGE SCALE GENOMIC DNA]</scope>
    <source>
        <strain evidence="3 5">SCRP249</strain>
        <strain evidence="2 7">SCRP324</strain>
        <strain evidence="4 6">SCRP333</strain>
    </source>
</reference>
<comment type="caution">
    <text evidence="3">The sequence shown here is derived from an EMBL/GenBank/DDBJ whole genome shotgun (WGS) entry which is preliminary data.</text>
</comment>
<accession>A0A6A3I7E2</accession>
<sequence length="81" mass="8920">MRRQQDDTGCDGPVGGGSTRQKILQKFASLERPRRRDDQYAQVARTTGDGRDDIKALMDGQEPPPRVAGLNPLAVSVHVYV</sequence>
<feature type="compositionally biased region" description="Basic and acidic residues" evidence="1">
    <location>
        <begin position="29"/>
        <end position="39"/>
    </location>
</feature>
<dbReference type="Proteomes" id="UP000435112">
    <property type="component" value="Unassembled WGS sequence"/>
</dbReference>
<evidence type="ECO:0000256" key="1">
    <source>
        <dbReference type="SAM" id="MobiDB-lite"/>
    </source>
</evidence>
<protein>
    <submittedName>
        <fullName evidence="3">Uncharacterized protein</fullName>
    </submittedName>
</protein>
<evidence type="ECO:0000313" key="7">
    <source>
        <dbReference type="Proteomes" id="UP000435112"/>
    </source>
</evidence>
<dbReference type="AlphaFoldDB" id="A0A6A3I7E2"/>
<evidence type="ECO:0000313" key="6">
    <source>
        <dbReference type="Proteomes" id="UP000434957"/>
    </source>
</evidence>
<evidence type="ECO:0000313" key="5">
    <source>
        <dbReference type="Proteomes" id="UP000429607"/>
    </source>
</evidence>
<dbReference type="EMBL" id="QXFU01004770">
    <property type="protein sequence ID" value="KAE8967149.1"/>
    <property type="molecule type" value="Genomic_DNA"/>
</dbReference>
<organism evidence="3 5">
    <name type="scientific">Phytophthora rubi</name>
    <dbReference type="NCBI Taxonomy" id="129364"/>
    <lineage>
        <taxon>Eukaryota</taxon>
        <taxon>Sar</taxon>
        <taxon>Stramenopiles</taxon>
        <taxon>Oomycota</taxon>
        <taxon>Peronosporomycetes</taxon>
        <taxon>Peronosporales</taxon>
        <taxon>Peronosporaceae</taxon>
        <taxon>Phytophthora</taxon>
    </lineage>
</organism>
<gene>
    <name evidence="3" type="ORF">PR001_g25326</name>
    <name evidence="2" type="ORF">PR002_g28152</name>
    <name evidence="4" type="ORF">PR003_g29248</name>
</gene>
<dbReference type="EMBL" id="QXFT01004807">
    <property type="protein sequence ID" value="KAE9275747.1"/>
    <property type="molecule type" value="Genomic_DNA"/>
</dbReference>
<name>A0A6A3I7E2_9STRA</name>
<proteinExistence type="predicted"/>
<keyword evidence="6" id="KW-1185">Reference proteome</keyword>
<dbReference type="Proteomes" id="UP000429607">
    <property type="component" value="Unassembled WGS sequence"/>
</dbReference>
<evidence type="ECO:0000313" key="3">
    <source>
        <dbReference type="EMBL" id="KAE8976765.1"/>
    </source>
</evidence>
<dbReference type="OrthoDB" id="10274127at2759"/>
<feature type="region of interest" description="Disordered" evidence="1">
    <location>
        <begin position="27"/>
        <end position="65"/>
    </location>
</feature>
<dbReference type="EMBL" id="QXFV01003438">
    <property type="protein sequence ID" value="KAE8976765.1"/>
    <property type="molecule type" value="Genomic_DNA"/>
</dbReference>
<dbReference type="Proteomes" id="UP000434957">
    <property type="component" value="Unassembled WGS sequence"/>
</dbReference>